<dbReference type="EMBL" id="CM046394">
    <property type="protein sequence ID" value="KAI8548704.1"/>
    <property type="molecule type" value="Genomic_DNA"/>
</dbReference>
<dbReference type="Proteomes" id="UP001062846">
    <property type="component" value="Chromosome 7"/>
</dbReference>
<accession>A0ACC0N749</accession>
<evidence type="ECO:0000313" key="1">
    <source>
        <dbReference type="EMBL" id="KAI8548704.1"/>
    </source>
</evidence>
<gene>
    <name evidence="1" type="ORF">RHMOL_Rhmol07G0294800</name>
</gene>
<organism evidence="1 2">
    <name type="scientific">Rhododendron molle</name>
    <name type="common">Chinese azalea</name>
    <name type="synonym">Azalea mollis</name>
    <dbReference type="NCBI Taxonomy" id="49168"/>
    <lineage>
        <taxon>Eukaryota</taxon>
        <taxon>Viridiplantae</taxon>
        <taxon>Streptophyta</taxon>
        <taxon>Embryophyta</taxon>
        <taxon>Tracheophyta</taxon>
        <taxon>Spermatophyta</taxon>
        <taxon>Magnoliopsida</taxon>
        <taxon>eudicotyledons</taxon>
        <taxon>Gunneridae</taxon>
        <taxon>Pentapetalae</taxon>
        <taxon>asterids</taxon>
        <taxon>Ericales</taxon>
        <taxon>Ericaceae</taxon>
        <taxon>Ericoideae</taxon>
        <taxon>Rhodoreae</taxon>
        <taxon>Rhododendron</taxon>
    </lineage>
</organism>
<reference evidence="1" key="1">
    <citation type="submission" date="2022-02" db="EMBL/GenBank/DDBJ databases">
        <title>Plant Genome Project.</title>
        <authorList>
            <person name="Zhang R.-G."/>
        </authorList>
    </citation>
    <scope>NUCLEOTIDE SEQUENCE</scope>
    <source>
        <strain evidence="1">AT1</strain>
    </source>
</reference>
<keyword evidence="2" id="KW-1185">Reference proteome</keyword>
<comment type="caution">
    <text evidence="1">The sequence shown here is derived from an EMBL/GenBank/DDBJ whole genome shotgun (WGS) entry which is preliminary data.</text>
</comment>
<name>A0ACC0N749_RHOML</name>
<protein>
    <submittedName>
        <fullName evidence="1">Uncharacterized protein</fullName>
    </submittedName>
</protein>
<evidence type="ECO:0000313" key="2">
    <source>
        <dbReference type="Proteomes" id="UP001062846"/>
    </source>
</evidence>
<sequence>MAVRRGCSGAAIAHREVREVFGAEDLDLINLPNTFWSKTTSFWLGRSQPLICEINGSKHWDRPLSGFHSDRESSVEQKA</sequence>
<proteinExistence type="predicted"/>